<proteinExistence type="predicted"/>
<dbReference type="Proteomes" id="UP000282515">
    <property type="component" value="Unassembled WGS sequence"/>
</dbReference>
<evidence type="ECO:0000313" key="2">
    <source>
        <dbReference type="EMBL" id="RLV57349.1"/>
    </source>
</evidence>
<keyword evidence="1" id="KW-0812">Transmembrane</keyword>
<sequence length="148" mass="16876">MTRYRLDRAHAMLSIGVYLLVAAVAVLVAFWSAQFGTWGRVVAIVGGVVVALALVLSLRLALRPPIVLTLAEQGYQGRVRAEKRRFEGRWKDVRDVQLTSRELRITTVTNEEQVFPLQTVDARERVAMIREVYDRLNTAHGYTRFTFE</sequence>
<accession>A0A3L8PR45</accession>
<feature type="transmembrane region" description="Helical" evidence="1">
    <location>
        <begin position="12"/>
        <end position="32"/>
    </location>
</feature>
<comment type="caution">
    <text evidence="2">The sequence shown here is derived from an EMBL/GenBank/DDBJ whole genome shotgun (WGS) entry which is preliminary data.</text>
</comment>
<keyword evidence="1" id="KW-0472">Membrane</keyword>
<name>A0A3L8PR45_9ACTN</name>
<organism evidence="2 3">
    <name type="scientific">Aeromicrobium phragmitis</name>
    <dbReference type="NCBI Taxonomy" id="2478914"/>
    <lineage>
        <taxon>Bacteria</taxon>
        <taxon>Bacillati</taxon>
        <taxon>Actinomycetota</taxon>
        <taxon>Actinomycetes</taxon>
        <taxon>Propionibacteriales</taxon>
        <taxon>Nocardioidaceae</taxon>
        <taxon>Aeromicrobium</taxon>
    </lineage>
</organism>
<protein>
    <submittedName>
        <fullName evidence="2">Uncharacterized protein</fullName>
    </submittedName>
</protein>
<keyword evidence="3" id="KW-1185">Reference proteome</keyword>
<dbReference type="EMBL" id="RDBF01000001">
    <property type="protein sequence ID" value="RLV57349.1"/>
    <property type="molecule type" value="Genomic_DNA"/>
</dbReference>
<evidence type="ECO:0000313" key="3">
    <source>
        <dbReference type="Proteomes" id="UP000282515"/>
    </source>
</evidence>
<reference evidence="2 3" key="1">
    <citation type="submission" date="2018-10" db="EMBL/GenBank/DDBJ databases">
        <title>Aeromicrobium sp. 9W16Y-2 whole genome shotgun sequence.</title>
        <authorList>
            <person name="Li F."/>
        </authorList>
    </citation>
    <scope>NUCLEOTIDE SEQUENCE [LARGE SCALE GENOMIC DNA]</scope>
    <source>
        <strain evidence="2 3">9W16Y-2</strain>
    </source>
</reference>
<keyword evidence="1" id="KW-1133">Transmembrane helix</keyword>
<evidence type="ECO:0000256" key="1">
    <source>
        <dbReference type="SAM" id="Phobius"/>
    </source>
</evidence>
<gene>
    <name evidence="2" type="ORF">D9V41_01530</name>
</gene>
<dbReference type="AlphaFoldDB" id="A0A3L8PR45"/>
<feature type="transmembrane region" description="Helical" evidence="1">
    <location>
        <begin position="38"/>
        <end position="58"/>
    </location>
</feature>